<name>A0ABP8V4T6_9GAMM</name>
<dbReference type="Proteomes" id="UP001500604">
    <property type="component" value="Unassembled WGS sequence"/>
</dbReference>
<proteinExistence type="predicted"/>
<sequence>MNTCATIQRSPADLQNQHVLRCLSHAQRAAALLNTQGISIEQVSLGGARPVIRVRYSRRCEQLGEAILRIHGNNGQRYAENHVEFERCTVIWRDGRYQ</sequence>
<accession>A0ABP8V4T6</accession>
<comment type="caution">
    <text evidence="1">The sequence shown here is derived from an EMBL/GenBank/DDBJ whole genome shotgun (WGS) entry which is preliminary data.</text>
</comment>
<dbReference type="RefSeq" id="WP_345197059.1">
    <property type="nucleotide sequence ID" value="NZ_BAABFL010000422.1"/>
</dbReference>
<keyword evidence="2" id="KW-1185">Reference proteome</keyword>
<evidence type="ECO:0000313" key="1">
    <source>
        <dbReference type="EMBL" id="GAA4650812.1"/>
    </source>
</evidence>
<gene>
    <name evidence="1" type="ORF">GCM10023116_30950</name>
</gene>
<dbReference type="EMBL" id="BAABFL010000422">
    <property type="protein sequence ID" value="GAA4650812.1"/>
    <property type="molecule type" value="Genomic_DNA"/>
</dbReference>
<organism evidence="1 2">
    <name type="scientific">Kistimonas scapharcae</name>
    <dbReference type="NCBI Taxonomy" id="1036133"/>
    <lineage>
        <taxon>Bacteria</taxon>
        <taxon>Pseudomonadati</taxon>
        <taxon>Pseudomonadota</taxon>
        <taxon>Gammaproteobacteria</taxon>
        <taxon>Oceanospirillales</taxon>
        <taxon>Endozoicomonadaceae</taxon>
        <taxon>Kistimonas</taxon>
    </lineage>
</organism>
<protein>
    <submittedName>
        <fullName evidence="1">Uncharacterized protein</fullName>
    </submittedName>
</protein>
<evidence type="ECO:0000313" key="2">
    <source>
        <dbReference type="Proteomes" id="UP001500604"/>
    </source>
</evidence>
<reference evidence="2" key="1">
    <citation type="journal article" date="2019" name="Int. J. Syst. Evol. Microbiol.">
        <title>The Global Catalogue of Microorganisms (GCM) 10K type strain sequencing project: providing services to taxonomists for standard genome sequencing and annotation.</title>
        <authorList>
            <consortium name="The Broad Institute Genomics Platform"/>
            <consortium name="The Broad Institute Genome Sequencing Center for Infectious Disease"/>
            <person name="Wu L."/>
            <person name="Ma J."/>
        </authorList>
    </citation>
    <scope>NUCLEOTIDE SEQUENCE [LARGE SCALE GENOMIC DNA]</scope>
    <source>
        <strain evidence="2">JCM 17805</strain>
    </source>
</reference>